<evidence type="ECO:0000313" key="4">
    <source>
        <dbReference type="Proteomes" id="UP000077202"/>
    </source>
</evidence>
<feature type="domain" description="HTH CENPB-type" evidence="2">
    <location>
        <begin position="204"/>
        <end position="279"/>
    </location>
</feature>
<protein>
    <recommendedName>
        <fullName evidence="2">HTH CENPB-type domain-containing protein</fullName>
    </recommendedName>
</protein>
<reference evidence="3" key="1">
    <citation type="submission" date="2016-03" db="EMBL/GenBank/DDBJ databases">
        <title>Mechanisms controlling the formation of the plant cell surface in tip-growing cells are functionally conserved among land plants.</title>
        <authorList>
            <person name="Honkanen S."/>
            <person name="Jones V.A."/>
            <person name="Morieri G."/>
            <person name="Champion C."/>
            <person name="Hetherington A.J."/>
            <person name="Kelly S."/>
            <person name="Saint-Marcoux D."/>
            <person name="Proust H."/>
            <person name="Prescott H."/>
            <person name="Dolan L."/>
        </authorList>
    </citation>
    <scope>NUCLEOTIDE SEQUENCE [LARGE SCALE GENOMIC DNA]</scope>
    <source>
        <tissue evidence="3">Whole gametophyte</tissue>
    </source>
</reference>
<dbReference type="Gene3D" id="1.10.10.60">
    <property type="entry name" value="Homeodomain-like"/>
    <property type="match status" value="2"/>
</dbReference>
<organism evidence="3 4">
    <name type="scientific">Marchantia polymorpha subsp. ruderalis</name>
    <dbReference type="NCBI Taxonomy" id="1480154"/>
    <lineage>
        <taxon>Eukaryota</taxon>
        <taxon>Viridiplantae</taxon>
        <taxon>Streptophyta</taxon>
        <taxon>Embryophyta</taxon>
        <taxon>Marchantiophyta</taxon>
        <taxon>Marchantiopsida</taxon>
        <taxon>Marchantiidae</taxon>
        <taxon>Marchantiales</taxon>
        <taxon>Marchantiaceae</taxon>
        <taxon>Marchantia</taxon>
    </lineage>
</organism>
<evidence type="ECO:0000313" key="3">
    <source>
        <dbReference type="EMBL" id="OAE29244.1"/>
    </source>
</evidence>
<keyword evidence="1" id="KW-0238">DNA-binding</keyword>
<gene>
    <name evidence="3" type="ORF">AXG93_3825s1140</name>
</gene>
<dbReference type="InterPro" id="IPR009057">
    <property type="entry name" value="Homeodomain-like_sf"/>
</dbReference>
<dbReference type="GO" id="GO:0005634">
    <property type="term" value="C:nucleus"/>
    <property type="evidence" value="ECO:0007669"/>
    <property type="project" value="TreeGrafter"/>
</dbReference>
<dbReference type="Pfam" id="PF03184">
    <property type="entry name" value="DDE_1"/>
    <property type="match status" value="1"/>
</dbReference>
<proteinExistence type="predicted"/>
<dbReference type="Pfam" id="PF03221">
    <property type="entry name" value="HTH_Tnp_Tc5"/>
    <property type="match status" value="1"/>
</dbReference>
<dbReference type="GO" id="GO:0003677">
    <property type="term" value="F:DNA binding"/>
    <property type="evidence" value="ECO:0007669"/>
    <property type="project" value="UniProtKB-KW"/>
</dbReference>
<name>A0A176W8B0_MARPO</name>
<dbReference type="InterPro" id="IPR050863">
    <property type="entry name" value="CenT-Element_Derived"/>
</dbReference>
<dbReference type="EMBL" id="LVLJ01001481">
    <property type="protein sequence ID" value="OAE29244.1"/>
    <property type="molecule type" value="Genomic_DNA"/>
</dbReference>
<dbReference type="PROSITE" id="PS51253">
    <property type="entry name" value="HTH_CENPB"/>
    <property type="match status" value="1"/>
</dbReference>
<comment type="caution">
    <text evidence="3">The sequence shown here is derived from an EMBL/GenBank/DDBJ whole genome shotgun (WGS) entry which is preliminary data.</text>
</comment>
<accession>A0A176W8B0</accession>
<evidence type="ECO:0000256" key="1">
    <source>
        <dbReference type="ARBA" id="ARBA00023125"/>
    </source>
</evidence>
<keyword evidence="4" id="KW-1185">Reference proteome</keyword>
<dbReference type="InterPro" id="IPR004875">
    <property type="entry name" value="DDE_SF_endonuclease_dom"/>
</dbReference>
<dbReference type="AlphaFoldDB" id="A0A176W8B0"/>
<evidence type="ECO:0000259" key="2">
    <source>
        <dbReference type="PROSITE" id="PS51253"/>
    </source>
</evidence>
<dbReference type="Proteomes" id="UP000077202">
    <property type="component" value="Unassembled WGS sequence"/>
</dbReference>
<dbReference type="SUPFAM" id="SSF46689">
    <property type="entry name" value="Homeodomain-like"/>
    <property type="match status" value="1"/>
</dbReference>
<dbReference type="PANTHER" id="PTHR19303">
    <property type="entry name" value="TRANSPOSON"/>
    <property type="match status" value="1"/>
</dbReference>
<dbReference type="InterPro" id="IPR006600">
    <property type="entry name" value="HTH_CenpB_DNA-bd_dom"/>
</dbReference>
<dbReference type="SMART" id="SM00674">
    <property type="entry name" value="CENPB"/>
    <property type="match status" value="1"/>
</dbReference>
<dbReference type="PANTHER" id="PTHR19303:SF73">
    <property type="entry name" value="PROTEIN PDC2"/>
    <property type="match status" value="1"/>
</dbReference>
<sequence>MESVAAVSSSSLLCSYQLRRPLKGLVSFSKGELIRLPAQCLILVRSKNHSIGAEVKISERKDFLSRRPSRLNATTSDTFSSPKTGTLGEDRFKDGAVPGTYWNDSLDLGEEATVCFNTGSNTAESSDYNSFKMLLTVSEKVGRNRELNNAQRKLICLHKEATSITNRELSLWATEKFQFPVSEMTISRTLKRRDQWISDKASPDGKRARKLVCPEVEEATYAWFLAMQDKGAPLTDALVCEAAKRFYSSVEHTSAAKQLVFSHGWLGRFKKRHGIKGYVKHGEVVPVETRQPMPDQIDAIKAIISDFEPADIFSMEETGLLYRLEPNKGLAAKRTSFLKKANERITVALTANMDGSMKLPPLVINKYNRPHAFASRNISNPVNLGVLWHANRLAWMSITIFEKFLQDFENRMMFAGKKRVLLLVDSAHSHKFGNVEKDLRITVVRFLPSSSGLGQPLDAGLVSCFKAYYRTLLLKHQANCRLMGKDARIDVYNAVVLLEKAWRSHVTPITISNCWRYTELCRKRSQPHILENLNGSPGHWQPRHSFELNEQLNEISELLEQFGEQSSMIGLVPDMTALEYVHFEEQNGFAISHEPSEDEIWETSLATDEIEEETDVDGPVENVLPINFSSVQGSLESIAMYLLQQQEDVTDLLQKLRVLDSNLASHHKAVARQRDITRLYITTG</sequence>